<dbReference type="SUPFAM" id="SSF46689">
    <property type="entry name" value="Homeodomain-like"/>
    <property type="match status" value="1"/>
</dbReference>
<dbReference type="InterPro" id="IPR050109">
    <property type="entry name" value="HTH-type_TetR-like_transc_reg"/>
</dbReference>
<dbReference type="PANTHER" id="PTHR30055">
    <property type="entry name" value="HTH-TYPE TRANSCRIPTIONAL REGULATOR RUTR"/>
    <property type="match status" value="1"/>
</dbReference>
<gene>
    <name evidence="6" type="ORF">QQX02_09515</name>
</gene>
<dbReference type="Proteomes" id="UP001172708">
    <property type="component" value="Unassembled WGS sequence"/>
</dbReference>
<reference evidence="6" key="1">
    <citation type="submission" date="2023-06" db="EMBL/GenBank/DDBJ databases">
        <title>Egi l300058.</title>
        <authorList>
            <person name="Gao L."/>
            <person name="Fang B.-Z."/>
            <person name="Li W.-J."/>
        </authorList>
    </citation>
    <scope>NUCLEOTIDE SEQUENCE</scope>
    <source>
        <strain evidence="6">EGI L300058</strain>
    </source>
</reference>
<evidence type="ECO:0000256" key="4">
    <source>
        <dbReference type="PROSITE-ProRule" id="PRU00335"/>
    </source>
</evidence>
<dbReference type="InterPro" id="IPR001647">
    <property type="entry name" value="HTH_TetR"/>
</dbReference>
<protein>
    <submittedName>
        <fullName evidence="6">Helix-turn-helix domain-containing protein</fullName>
    </submittedName>
</protein>
<name>A0ABT8GIR8_9MICO</name>
<comment type="caution">
    <text evidence="6">The sequence shown here is derived from an EMBL/GenBank/DDBJ whole genome shotgun (WGS) entry which is preliminary data.</text>
</comment>
<organism evidence="6 7">
    <name type="scientific">Demequina muriae</name>
    <dbReference type="NCBI Taxonomy" id="3051664"/>
    <lineage>
        <taxon>Bacteria</taxon>
        <taxon>Bacillati</taxon>
        <taxon>Actinomycetota</taxon>
        <taxon>Actinomycetes</taxon>
        <taxon>Micrococcales</taxon>
        <taxon>Demequinaceae</taxon>
        <taxon>Demequina</taxon>
    </lineage>
</organism>
<accession>A0ABT8GIR8</accession>
<proteinExistence type="predicted"/>
<keyword evidence="7" id="KW-1185">Reference proteome</keyword>
<dbReference type="InterPro" id="IPR009057">
    <property type="entry name" value="Homeodomain-like_sf"/>
</dbReference>
<dbReference type="PRINTS" id="PR00455">
    <property type="entry name" value="HTHTETR"/>
</dbReference>
<evidence type="ECO:0000256" key="2">
    <source>
        <dbReference type="ARBA" id="ARBA00023125"/>
    </source>
</evidence>
<keyword evidence="3" id="KW-0804">Transcription</keyword>
<dbReference type="PROSITE" id="PS50977">
    <property type="entry name" value="HTH_TETR_2"/>
    <property type="match status" value="1"/>
</dbReference>
<evidence type="ECO:0000313" key="7">
    <source>
        <dbReference type="Proteomes" id="UP001172708"/>
    </source>
</evidence>
<keyword evidence="2 4" id="KW-0238">DNA-binding</keyword>
<sequence>MATPRRTNRGPSAGPQNRAALVAAARTVFDERGIDAPLSAVAKLAGVGQGSLYRHFPDRISLTVAVFEENLVEIERLGEKPGSTMRDVLDLVTHQAEAASAFIETIAVARADARVAEFDARLRAVLARKWAEEAASPDGGTPGASVDDLMLAVGMVAMVVSHAPRDERHAVSENAWRLLAPGLQGVAPLLDS</sequence>
<evidence type="ECO:0000259" key="5">
    <source>
        <dbReference type="PROSITE" id="PS50977"/>
    </source>
</evidence>
<keyword evidence="1" id="KW-0805">Transcription regulation</keyword>
<evidence type="ECO:0000313" key="6">
    <source>
        <dbReference type="EMBL" id="MDN4481159.1"/>
    </source>
</evidence>
<feature type="domain" description="HTH tetR-type" evidence="5">
    <location>
        <begin position="15"/>
        <end position="74"/>
    </location>
</feature>
<evidence type="ECO:0000256" key="3">
    <source>
        <dbReference type="ARBA" id="ARBA00023163"/>
    </source>
</evidence>
<dbReference type="RefSeq" id="WP_301142688.1">
    <property type="nucleotide sequence ID" value="NZ_JAUHQA010000001.1"/>
</dbReference>
<dbReference type="Pfam" id="PF00440">
    <property type="entry name" value="TetR_N"/>
    <property type="match status" value="1"/>
</dbReference>
<feature type="DNA-binding region" description="H-T-H motif" evidence="4">
    <location>
        <begin position="37"/>
        <end position="56"/>
    </location>
</feature>
<dbReference type="Gene3D" id="1.10.357.10">
    <property type="entry name" value="Tetracycline Repressor, domain 2"/>
    <property type="match status" value="1"/>
</dbReference>
<dbReference type="PANTHER" id="PTHR30055:SF234">
    <property type="entry name" value="HTH-TYPE TRANSCRIPTIONAL REGULATOR BETI"/>
    <property type="match status" value="1"/>
</dbReference>
<evidence type="ECO:0000256" key="1">
    <source>
        <dbReference type="ARBA" id="ARBA00023015"/>
    </source>
</evidence>
<dbReference type="EMBL" id="JAUHQA010000001">
    <property type="protein sequence ID" value="MDN4481159.1"/>
    <property type="molecule type" value="Genomic_DNA"/>
</dbReference>